<organism evidence="4 5">
    <name type="scientific">Sistotremastrum niveocremeum HHB9708</name>
    <dbReference type="NCBI Taxonomy" id="1314777"/>
    <lineage>
        <taxon>Eukaryota</taxon>
        <taxon>Fungi</taxon>
        <taxon>Dikarya</taxon>
        <taxon>Basidiomycota</taxon>
        <taxon>Agaricomycotina</taxon>
        <taxon>Agaricomycetes</taxon>
        <taxon>Sistotremastrales</taxon>
        <taxon>Sistotremastraceae</taxon>
        <taxon>Sertulicium</taxon>
        <taxon>Sertulicium niveocremeum</taxon>
    </lineage>
</organism>
<reference evidence="4 5" key="1">
    <citation type="journal article" date="2016" name="Mol. Biol. Evol.">
        <title>Comparative Genomics of Early-Diverging Mushroom-Forming Fungi Provides Insights into the Origins of Lignocellulose Decay Capabilities.</title>
        <authorList>
            <person name="Nagy L.G."/>
            <person name="Riley R."/>
            <person name="Tritt A."/>
            <person name="Adam C."/>
            <person name="Daum C."/>
            <person name="Floudas D."/>
            <person name="Sun H."/>
            <person name="Yadav J.S."/>
            <person name="Pangilinan J."/>
            <person name="Larsson K.H."/>
            <person name="Matsuura K."/>
            <person name="Barry K."/>
            <person name="Labutti K."/>
            <person name="Kuo R."/>
            <person name="Ohm R.A."/>
            <person name="Bhattacharya S.S."/>
            <person name="Shirouzu T."/>
            <person name="Yoshinaga Y."/>
            <person name="Martin F.M."/>
            <person name="Grigoriev I.V."/>
            <person name="Hibbett D.S."/>
        </authorList>
    </citation>
    <scope>NUCLEOTIDE SEQUENCE [LARGE SCALE GENOMIC DNA]</scope>
    <source>
        <strain evidence="4 5">HHB9708</strain>
    </source>
</reference>
<evidence type="ECO:0000313" key="5">
    <source>
        <dbReference type="Proteomes" id="UP000076722"/>
    </source>
</evidence>
<dbReference type="AlphaFoldDB" id="A0A164VWN5"/>
<feature type="transmembrane region" description="Helical" evidence="2">
    <location>
        <begin position="110"/>
        <end position="134"/>
    </location>
</feature>
<feature type="domain" description="DUF6535" evidence="3">
    <location>
        <begin position="90"/>
        <end position="253"/>
    </location>
</feature>
<feature type="compositionally biased region" description="Basic and acidic residues" evidence="1">
    <location>
        <begin position="979"/>
        <end position="993"/>
    </location>
</feature>
<dbReference type="InterPro" id="IPR045338">
    <property type="entry name" value="DUF6535"/>
</dbReference>
<dbReference type="Proteomes" id="UP000076722">
    <property type="component" value="Unassembled WGS sequence"/>
</dbReference>
<proteinExistence type="predicted"/>
<gene>
    <name evidence="4" type="ORF">SISNIDRAFT_453468</name>
</gene>
<keyword evidence="2" id="KW-1133">Transmembrane helix</keyword>
<feature type="region of interest" description="Disordered" evidence="1">
    <location>
        <begin position="958"/>
        <end position="993"/>
    </location>
</feature>
<evidence type="ECO:0000313" key="4">
    <source>
        <dbReference type="EMBL" id="KZS94537.1"/>
    </source>
</evidence>
<keyword evidence="2" id="KW-0472">Membrane</keyword>
<evidence type="ECO:0000256" key="2">
    <source>
        <dbReference type="SAM" id="Phobius"/>
    </source>
</evidence>
<evidence type="ECO:0000256" key="1">
    <source>
        <dbReference type="SAM" id="MobiDB-lite"/>
    </source>
</evidence>
<evidence type="ECO:0000259" key="3">
    <source>
        <dbReference type="Pfam" id="PF20153"/>
    </source>
</evidence>
<feature type="transmembrane region" description="Helical" evidence="2">
    <location>
        <begin position="225"/>
        <end position="253"/>
    </location>
</feature>
<feature type="region of interest" description="Disordered" evidence="1">
    <location>
        <begin position="1"/>
        <end position="21"/>
    </location>
</feature>
<feature type="transmembrane region" description="Helical" evidence="2">
    <location>
        <begin position="265"/>
        <end position="289"/>
    </location>
</feature>
<dbReference type="Pfam" id="PF20153">
    <property type="entry name" value="DUF6535"/>
    <property type="match status" value="1"/>
</dbReference>
<feature type="compositionally biased region" description="Basic and acidic residues" evidence="1">
    <location>
        <begin position="1"/>
        <end position="10"/>
    </location>
</feature>
<dbReference type="EMBL" id="KV419404">
    <property type="protein sequence ID" value="KZS94537.1"/>
    <property type="molecule type" value="Genomic_DNA"/>
</dbReference>
<feature type="transmembrane region" description="Helical" evidence="2">
    <location>
        <begin position="170"/>
        <end position="197"/>
    </location>
</feature>
<keyword evidence="5" id="KW-1185">Reference proteome</keyword>
<keyword evidence="2" id="KW-0812">Transmembrane</keyword>
<sequence>MADSSAHDSHAQPVKPLGSTLPTLSMGALETKFDKLLSLMETQTLAIREQTTAIEKELKDHGEKLETLRKDAVKNDQPFEQRELHDQQTWGAMNQEAVAMTKEAVGEWTTLMNVSLVFNAIFLAIVTAFIVPVLQGLQAPATDGTYTSADDQAAASGLFDPHRQEVIQQWIALFQVSAFALSIFNSALCVLGTQWGARLITRIKARNHHESTIQFERRKAIGKKWLLRLSGLLFSTLLLSILLFMVAFLLQAWVVAYAQPRPRPVLIAAAAIVSATVFTILIIVTVTTYHAVLRENSPFETLLSNVIRLLFNGGGNHEGNPNGPEDMLEVTKDDGKNMEFQTESEIYFFVPETLKVFASVAINSPEVEVLDKVAPSFRFGPWFEAGNNFFSLFEAAYDRFMATDTSIRVKETISEEFMSFWKLLADEKREETMKIRKKFRQWYSNQCRSLCNQSAEAHAKYFRFFAEVTSAQEGNEDLREIAEVSYKESIGRVLSSYDQEEELGNRTDLFDSAVQGCISLLQAGKEDDVREIISGRHSSIIRSMMRTGRDYRPINENLLRSFILQGRAQATLTEISPLLSDPLFVCRYDVNDILAALVSLLPSDFTLTSPLDLSHLLATVSRQTGRPSWSNWEDFTDATLFLLGHGAFDMLSDVSSAYIFLKRSIENLDISYPASKRASSFLDQHAERFSGSFELSADDRASLIADLSVFAREPDFSEHHARDEKFLIALNRYHVRLLGGSLPALSQNDSLLILQSIVRNPIAKWDDIESLVSRMKWSDVAIWRVISAPENLANLGYVDDDLLPLRFLSCLKERNFILPSKSDLSPLLACITRHEPHSESWRTHGNALTHYIAQGDAIHRLTDRDSARKFFTLCANEPEIGLWDYRGSTSEETRRQAKEYLKKLDPVKDHAASSRVMKYWYMTRATIARWLGHIPSVDRTPMSISVLRVPHSTIEMEDLPPIEDGTIKPDTGSEPEPTTAHHDNLAHGHDPAA</sequence>
<name>A0A164VWN5_9AGAM</name>
<protein>
    <recommendedName>
        <fullName evidence="3">DUF6535 domain-containing protein</fullName>
    </recommendedName>
</protein>
<accession>A0A164VWN5</accession>